<proteinExistence type="predicted"/>
<dbReference type="Proteomes" id="UP001221217">
    <property type="component" value="Unassembled WGS sequence"/>
</dbReference>
<keyword evidence="1" id="KW-0812">Transmembrane</keyword>
<keyword evidence="1" id="KW-1133">Transmembrane helix</keyword>
<dbReference type="AlphaFoldDB" id="A0AAJ1MK20"/>
<dbReference type="EMBL" id="JAQQAL010000040">
    <property type="protein sequence ID" value="MDC7228123.1"/>
    <property type="molecule type" value="Genomic_DNA"/>
</dbReference>
<feature type="transmembrane region" description="Helical" evidence="1">
    <location>
        <begin position="55"/>
        <end position="74"/>
    </location>
</feature>
<evidence type="ECO:0000313" key="3">
    <source>
        <dbReference type="Proteomes" id="UP001221217"/>
    </source>
</evidence>
<dbReference type="NCBIfam" id="TIGR03546">
    <property type="entry name" value="TIGR03546 family protein"/>
    <property type="match status" value="1"/>
</dbReference>
<reference evidence="2 3" key="1">
    <citation type="submission" date="2022-12" db="EMBL/GenBank/DDBJ databases">
        <title>Metagenome assembled genome from gulf of manar.</title>
        <authorList>
            <person name="Kohli P."/>
            <person name="Pk S."/>
            <person name="Venkata Ramana C."/>
            <person name="Sasikala C."/>
        </authorList>
    </citation>
    <scope>NUCLEOTIDE SEQUENCE [LARGE SCALE GENOMIC DNA]</scope>
    <source>
        <strain evidence="2">JB008</strain>
    </source>
</reference>
<evidence type="ECO:0000313" key="2">
    <source>
        <dbReference type="EMBL" id="MDC7228123.1"/>
    </source>
</evidence>
<feature type="transmembrane region" description="Helical" evidence="1">
    <location>
        <begin position="20"/>
        <end position="43"/>
    </location>
</feature>
<comment type="caution">
    <text evidence="2">The sequence shown here is derived from an EMBL/GenBank/DDBJ whole genome shotgun (WGS) entry which is preliminary data.</text>
</comment>
<name>A0AAJ1MK20_9SPIO</name>
<protein>
    <submittedName>
        <fullName evidence="2">TIGR03546 family protein</fullName>
    </submittedName>
</protein>
<keyword evidence="1" id="KW-0472">Membrane</keyword>
<evidence type="ECO:0000256" key="1">
    <source>
        <dbReference type="SAM" id="Phobius"/>
    </source>
</evidence>
<sequence>MFFIKPVAKLIVALNSNTKPGAVAAAVATAFLLALIPSLNLVWPLLFIISLIARLNWGFEFVFIAVFKLIVPLIDPFIEPMGWRLLQSGPVSSLVYNVNEIPGLIYFGFNDSLMIGGLLAGIIAWVPVFFLSRFIIVLFREKLSPRIANSKFIAAVKRFPILGKLIAAVKQFSEVY</sequence>
<accession>A0AAJ1MK20</accession>
<dbReference type="InterPro" id="IPR019935">
    <property type="entry name" value="CHP03546"/>
</dbReference>
<gene>
    <name evidence="2" type="ORF">PQJ61_15270</name>
</gene>
<feature type="transmembrane region" description="Helical" evidence="1">
    <location>
        <begin position="113"/>
        <end position="139"/>
    </location>
</feature>
<organism evidence="2 3">
    <name type="scientific">Candidatus Thalassospirochaeta sargassi</name>
    <dbReference type="NCBI Taxonomy" id="3119039"/>
    <lineage>
        <taxon>Bacteria</taxon>
        <taxon>Pseudomonadati</taxon>
        <taxon>Spirochaetota</taxon>
        <taxon>Spirochaetia</taxon>
        <taxon>Spirochaetales</taxon>
        <taxon>Spirochaetaceae</taxon>
        <taxon>Candidatus Thalassospirochaeta</taxon>
    </lineage>
</organism>